<sequence>MVHYKTCIQVIRDAIYSCSVIGSKIAIAECESKLSPLIAYGIEICLGLKQEPHIIIKLCVSPAFRLKFSDLSTATLYNQLECSLLAVLVHFLNMALFELNFVI</sequence>
<protein>
    <submittedName>
        <fullName evidence="1">Uncharacterized protein</fullName>
    </submittedName>
</protein>
<dbReference type="Proteomes" id="UP000499080">
    <property type="component" value="Unassembled WGS sequence"/>
</dbReference>
<comment type="caution">
    <text evidence="1">The sequence shown here is derived from an EMBL/GenBank/DDBJ whole genome shotgun (WGS) entry which is preliminary data.</text>
</comment>
<organism evidence="1 2">
    <name type="scientific">Araneus ventricosus</name>
    <name type="common">Orbweaver spider</name>
    <name type="synonym">Epeira ventricosa</name>
    <dbReference type="NCBI Taxonomy" id="182803"/>
    <lineage>
        <taxon>Eukaryota</taxon>
        <taxon>Metazoa</taxon>
        <taxon>Ecdysozoa</taxon>
        <taxon>Arthropoda</taxon>
        <taxon>Chelicerata</taxon>
        <taxon>Arachnida</taxon>
        <taxon>Araneae</taxon>
        <taxon>Araneomorphae</taxon>
        <taxon>Entelegynae</taxon>
        <taxon>Araneoidea</taxon>
        <taxon>Araneidae</taxon>
        <taxon>Araneus</taxon>
    </lineage>
</organism>
<accession>A0A4Y2BKE4</accession>
<reference evidence="1 2" key="1">
    <citation type="journal article" date="2019" name="Sci. Rep.">
        <title>Orb-weaving spider Araneus ventricosus genome elucidates the spidroin gene catalogue.</title>
        <authorList>
            <person name="Kono N."/>
            <person name="Nakamura H."/>
            <person name="Ohtoshi R."/>
            <person name="Moran D.A.P."/>
            <person name="Shinohara A."/>
            <person name="Yoshida Y."/>
            <person name="Fujiwara M."/>
            <person name="Mori M."/>
            <person name="Tomita M."/>
            <person name="Arakawa K."/>
        </authorList>
    </citation>
    <scope>NUCLEOTIDE SEQUENCE [LARGE SCALE GENOMIC DNA]</scope>
</reference>
<proteinExistence type="predicted"/>
<dbReference type="AlphaFoldDB" id="A0A4Y2BKE4"/>
<name>A0A4Y2BKE4_ARAVE</name>
<evidence type="ECO:0000313" key="2">
    <source>
        <dbReference type="Proteomes" id="UP000499080"/>
    </source>
</evidence>
<keyword evidence="2" id="KW-1185">Reference proteome</keyword>
<gene>
    <name evidence="1" type="ORF">AVEN_119088_1</name>
</gene>
<evidence type="ECO:0000313" key="1">
    <source>
        <dbReference type="EMBL" id="GBL92690.1"/>
    </source>
</evidence>
<dbReference type="EMBL" id="BGPR01000088">
    <property type="protein sequence ID" value="GBL92690.1"/>
    <property type="molecule type" value="Genomic_DNA"/>
</dbReference>